<feature type="signal peptide" evidence="1">
    <location>
        <begin position="1"/>
        <end position="21"/>
    </location>
</feature>
<dbReference type="InterPro" id="IPR038479">
    <property type="entry name" value="Transthyretin-like_sf"/>
</dbReference>
<dbReference type="AlphaFoldDB" id="A0A2V3IFZ6"/>
<keyword evidence="3" id="KW-1185">Reference proteome</keyword>
<accession>A0A2V3IFZ6</accession>
<dbReference type="EMBL" id="NBIV01000248">
    <property type="protein sequence ID" value="PXF40981.1"/>
    <property type="molecule type" value="Genomic_DNA"/>
</dbReference>
<sequence length="310" mass="35388">MTSSALAQLCLLSILPALALCQCLGSSNVTVTGTLTCAGMPIRRTTLKLVQELGFVPNKLAEGSTDGQGRFYLTAVPFEFFRRNKPNWQLTLYVGFNYRYNNNKKAFSSGPSYVHLLDFHTGYHDIGEIAINLYACNTYMRFFNAVQDFNKRTGRQVRALRHINSRLPQGSVPFTEWRWVRLPKKYLITNRIAKHELAHAVRNKYDGDLDHFRQDAQLYGGVETHNCSTKSSVHFAFNEGWAFYWAGECRQHEFTKQKDVAGDVAKMLRTLQKRCNTSDNDMVVVLEKHPGSIHSFDEFRSAHNNLFACV</sequence>
<organism evidence="2 3">
    <name type="scientific">Gracilariopsis chorda</name>
    <dbReference type="NCBI Taxonomy" id="448386"/>
    <lineage>
        <taxon>Eukaryota</taxon>
        <taxon>Rhodophyta</taxon>
        <taxon>Florideophyceae</taxon>
        <taxon>Rhodymeniophycidae</taxon>
        <taxon>Gracilariales</taxon>
        <taxon>Gracilariaceae</taxon>
        <taxon>Gracilariopsis</taxon>
    </lineage>
</organism>
<gene>
    <name evidence="2" type="ORF">BWQ96_09312</name>
</gene>
<name>A0A2V3IFZ6_9FLOR</name>
<evidence type="ECO:0000313" key="2">
    <source>
        <dbReference type="EMBL" id="PXF40981.1"/>
    </source>
</evidence>
<evidence type="ECO:0000256" key="1">
    <source>
        <dbReference type="SAM" id="SignalP"/>
    </source>
</evidence>
<dbReference type="Proteomes" id="UP000247409">
    <property type="component" value="Unassembled WGS sequence"/>
</dbReference>
<feature type="chain" id="PRO_5015895489" evidence="1">
    <location>
        <begin position="22"/>
        <end position="310"/>
    </location>
</feature>
<proteinExistence type="predicted"/>
<dbReference type="Gene3D" id="2.60.40.3330">
    <property type="match status" value="1"/>
</dbReference>
<comment type="caution">
    <text evidence="2">The sequence shown here is derived from an EMBL/GenBank/DDBJ whole genome shotgun (WGS) entry which is preliminary data.</text>
</comment>
<evidence type="ECO:0000313" key="3">
    <source>
        <dbReference type="Proteomes" id="UP000247409"/>
    </source>
</evidence>
<keyword evidence="1" id="KW-0732">Signal</keyword>
<protein>
    <submittedName>
        <fullName evidence="2">Uncharacterized protein</fullName>
    </submittedName>
</protein>
<reference evidence="2 3" key="1">
    <citation type="journal article" date="2018" name="Mol. Biol. Evol.">
        <title>Analysis of the draft genome of the red seaweed Gracilariopsis chorda provides insights into genome size evolution in Rhodophyta.</title>
        <authorList>
            <person name="Lee J."/>
            <person name="Yang E.C."/>
            <person name="Graf L."/>
            <person name="Yang J.H."/>
            <person name="Qiu H."/>
            <person name="Zel Zion U."/>
            <person name="Chan C.X."/>
            <person name="Stephens T.G."/>
            <person name="Weber A.P.M."/>
            <person name="Boo G.H."/>
            <person name="Boo S.M."/>
            <person name="Kim K.M."/>
            <person name="Shin Y."/>
            <person name="Jung M."/>
            <person name="Lee S.J."/>
            <person name="Yim H.S."/>
            <person name="Lee J.H."/>
            <person name="Bhattacharya D."/>
            <person name="Yoon H.S."/>
        </authorList>
    </citation>
    <scope>NUCLEOTIDE SEQUENCE [LARGE SCALE GENOMIC DNA]</scope>
    <source>
        <strain evidence="2 3">SKKU-2015</strain>
        <tissue evidence="2">Whole body</tissue>
    </source>
</reference>